<dbReference type="GO" id="GO:0006508">
    <property type="term" value="P:proteolysis"/>
    <property type="evidence" value="ECO:0007669"/>
    <property type="project" value="InterPro"/>
</dbReference>
<evidence type="ECO:0000313" key="2">
    <source>
        <dbReference type="EMBL" id="AKD53678.1"/>
    </source>
</evidence>
<dbReference type="RefSeq" id="WP_046375264.1">
    <property type="nucleotide sequence ID" value="NZ_CP010429.1"/>
</dbReference>
<protein>
    <recommendedName>
        <fullName evidence="1">Tail specific protease domain-containing protein</fullName>
    </recommendedName>
</protein>
<dbReference type="Gene3D" id="3.90.226.10">
    <property type="entry name" value="2-enoyl-CoA Hydratase, Chain A, domain 1"/>
    <property type="match status" value="1"/>
</dbReference>
<evidence type="ECO:0000259" key="1">
    <source>
        <dbReference type="Pfam" id="PF03572"/>
    </source>
</evidence>
<dbReference type="HOGENOM" id="CLU_1980180_0_0_10"/>
<keyword evidence="3" id="KW-1185">Reference proteome</keyword>
<dbReference type="PANTHER" id="PTHR11261:SF3">
    <property type="entry name" value="RETINOL-BINDING PROTEIN 3"/>
    <property type="match status" value="1"/>
</dbReference>
<evidence type="ECO:0000313" key="3">
    <source>
        <dbReference type="Proteomes" id="UP000033054"/>
    </source>
</evidence>
<dbReference type="Proteomes" id="UP000033054">
    <property type="component" value="Chromosome"/>
</dbReference>
<dbReference type="OrthoDB" id="6397760at2"/>
<dbReference type="SUPFAM" id="SSF52096">
    <property type="entry name" value="ClpP/crotonase"/>
    <property type="match status" value="1"/>
</dbReference>
<gene>
    <name evidence="2" type="ORF">SD10_00945</name>
</gene>
<dbReference type="KEGG" id="srd:SD10_00945"/>
<dbReference type="AlphaFoldDB" id="A0A0E3ZRJ7"/>
<feature type="domain" description="Tail specific protease" evidence="1">
    <location>
        <begin position="10"/>
        <end position="124"/>
    </location>
</feature>
<reference evidence="2 3" key="1">
    <citation type="journal article" date="2014" name="Curr. Microbiol.">
        <title>Spirosoma radiotolerans sp. nov., a gamma-radiation-resistant bacterium isolated from gamma ray-irradiated soil.</title>
        <authorList>
            <person name="Lee J.J."/>
            <person name="Srinivasan S."/>
            <person name="Lim S."/>
            <person name="Joe M."/>
            <person name="Im S."/>
            <person name="Bae S.I."/>
            <person name="Park K.R."/>
            <person name="Han J.H."/>
            <person name="Park S.H."/>
            <person name="Joo B.M."/>
            <person name="Park S.J."/>
            <person name="Kim M.K."/>
        </authorList>
    </citation>
    <scope>NUCLEOTIDE SEQUENCE [LARGE SCALE GENOMIC DNA]</scope>
    <source>
        <strain evidence="2 3">DG5A</strain>
    </source>
</reference>
<dbReference type="PANTHER" id="PTHR11261">
    <property type="entry name" value="INTERPHOTORECEPTOR RETINOID-BINDING PROTEIN"/>
    <property type="match status" value="1"/>
</dbReference>
<dbReference type="InterPro" id="IPR029045">
    <property type="entry name" value="ClpP/crotonase-like_dom_sf"/>
</dbReference>
<name>A0A0E3ZRJ7_9BACT</name>
<sequence length="126" mass="14303">MDTFFSVEWTKDLVQSSMTFLANTDAISIDIRRNHGFSDGGYLIASYFFTDPVQWNDSYDRDARTMRQTWTMPVVPGPKLANKDLYITVSKDYFSASEEFAYNLQALGRAKVIGEVTGARTSYQAL</sequence>
<proteinExistence type="predicted"/>
<dbReference type="EMBL" id="CP010429">
    <property type="protein sequence ID" value="AKD53678.1"/>
    <property type="molecule type" value="Genomic_DNA"/>
</dbReference>
<dbReference type="Pfam" id="PF03572">
    <property type="entry name" value="Peptidase_S41"/>
    <property type="match status" value="1"/>
</dbReference>
<dbReference type="GO" id="GO:0008236">
    <property type="term" value="F:serine-type peptidase activity"/>
    <property type="evidence" value="ECO:0007669"/>
    <property type="project" value="InterPro"/>
</dbReference>
<dbReference type="PATRIC" id="fig|1379870.5.peg.206"/>
<organism evidence="2 3">
    <name type="scientific">Spirosoma radiotolerans</name>
    <dbReference type="NCBI Taxonomy" id="1379870"/>
    <lineage>
        <taxon>Bacteria</taxon>
        <taxon>Pseudomonadati</taxon>
        <taxon>Bacteroidota</taxon>
        <taxon>Cytophagia</taxon>
        <taxon>Cytophagales</taxon>
        <taxon>Cytophagaceae</taxon>
        <taxon>Spirosoma</taxon>
    </lineage>
</organism>
<accession>A0A0E3ZRJ7</accession>
<dbReference type="STRING" id="1379870.SD10_00945"/>
<dbReference type="InterPro" id="IPR005151">
    <property type="entry name" value="Tail-specific_protease"/>
</dbReference>